<evidence type="ECO:0000313" key="2">
    <source>
        <dbReference type="Proteomes" id="UP001163321"/>
    </source>
</evidence>
<comment type="caution">
    <text evidence="1">The sequence shown here is derived from an EMBL/GenBank/DDBJ whole genome shotgun (WGS) entry which is preliminary data.</text>
</comment>
<protein>
    <submittedName>
        <fullName evidence="1">Uncharacterized protein</fullName>
    </submittedName>
</protein>
<proteinExistence type="predicted"/>
<reference evidence="1 2" key="1">
    <citation type="journal article" date="2022" name="bioRxiv">
        <title>The genome of the oomycete Peronosclerospora sorghi, a cosmopolitan pathogen of maize and sorghum, is inflated with dispersed pseudogenes.</title>
        <authorList>
            <person name="Fletcher K."/>
            <person name="Martin F."/>
            <person name="Isakeit T."/>
            <person name="Cavanaugh K."/>
            <person name="Magill C."/>
            <person name="Michelmore R."/>
        </authorList>
    </citation>
    <scope>NUCLEOTIDE SEQUENCE [LARGE SCALE GENOMIC DNA]</scope>
    <source>
        <strain evidence="1">P6</strain>
    </source>
</reference>
<gene>
    <name evidence="1" type="ORF">PsorP6_013986</name>
</gene>
<keyword evidence="2" id="KW-1185">Reference proteome</keyword>
<organism evidence="1 2">
    <name type="scientific">Peronosclerospora sorghi</name>
    <dbReference type="NCBI Taxonomy" id="230839"/>
    <lineage>
        <taxon>Eukaryota</taxon>
        <taxon>Sar</taxon>
        <taxon>Stramenopiles</taxon>
        <taxon>Oomycota</taxon>
        <taxon>Peronosporomycetes</taxon>
        <taxon>Peronosporales</taxon>
        <taxon>Peronosporaceae</taxon>
        <taxon>Peronosclerospora</taxon>
    </lineage>
</organism>
<dbReference type="Proteomes" id="UP001163321">
    <property type="component" value="Chromosome 9"/>
</dbReference>
<evidence type="ECO:0000313" key="1">
    <source>
        <dbReference type="EMBL" id="KAI9905794.1"/>
    </source>
</evidence>
<sequence length="111" mass="12729">MVFEKPIVVDCRGHLLGRLASLVAKELLQGQHVVAVRCEQLEISGSRTRDKPLHGYLIHHPGHGHLPIHVAVVEQLVSCERHEVERRNECSCSRRWNLPLLMYRLDELLCP</sequence>
<accession>A0ACC0VIR2</accession>
<name>A0ACC0VIR2_9STRA</name>
<dbReference type="EMBL" id="CM047588">
    <property type="protein sequence ID" value="KAI9905794.1"/>
    <property type="molecule type" value="Genomic_DNA"/>
</dbReference>